<evidence type="ECO:0000313" key="3">
    <source>
        <dbReference type="Proteomes" id="UP001221898"/>
    </source>
</evidence>
<feature type="region of interest" description="Disordered" evidence="1">
    <location>
        <begin position="1"/>
        <end position="33"/>
    </location>
</feature>
<organism evidence="2 3">
    <name type="scientific">Aldrovandia affinis</name>
    <dbReference type="NCBI Taxonomy" id="143900"/>
    <lineage>
        <taxon>Eukaryota</taxon>
        <taxon>Metazoa</taxon>
        <taxon>Chordata</taxon>
        <taxon>Craniata</taxon>
        <taxon>Vertebrata</taxon>
        <taxon>Euteleostomi</taxon>
        <taxon>Actinopterygii</taxon>
        <taxon>Neopterygii</taxon>
        <taxon>Teleostei</taxon>
        <taxon>Notacanthiformes</taxon>
        <taxon>Halosauridae</taxon>
        <taxon>Aldrovandia</taxon>
    </lineage>
</organism>
<accession>A0AAD7X013</accession>
<name>A0AAD7X013_9TELE</name>
<evidence type="ECO:0000313" key="2">
    <source>
        <dbReference type="EMBL" id="KAJ8415305.1"/>
    </source>
</evidence>
<protein>
    <submittedName>
        <fullName evidence="2">Uncharacterized protein</fullName>
    </submittedName>
</protein>
<dbReference type="EMBL" id="JAINUG010000009">
    <property type="protein sequence ID" value="KAJ8415305.1"/>
    <property type="molecule type" value="Genomic_DNA"/>
</dbReference>
<gene>
    <name evidence="2" type="ORF">AAFF_G00422850</name>
</gene>
<sequence length="145" mass="15721">MELDSSTREQAATHSIGYAAHDSFDSTESDQGERADAFQLTSVLDSSCFPLTAASTSEVGAVQPQTGLPTRPAFLKSQSDGKSQASSDLSNSAFLWVSSEATLLWRVKHATHLRMVFPCVGVDNDVIEVLRGILPKGLQRWLHLT</sequence>
<evidence type="ECO:0000256" key="1">
    <source>
        <dbReference type="SAM" id="MobiDB-lite"/>
    </source>
</evidence>
<keyword evidence="3" id="KW-1185">Reference proteome</keyword>
<feature type="region of interest" description="Disordered" evidence="1">
    <location>
        <begin position="60"/>
        <end position="87"/>
    </location>
</feature>
<comment type="caution">
    <text evidence="2">The sequence shown here is derived from an EMBL/GenBank/DDBJ whole genome shotgun (WGS) entry which is preliminary data.</text>
</comment>
<dbReference type="AlphaFoldDB" id="A0AAD7X013"/>
<feature type="compositionally biased region" description="Polar residues" evidence="1">
    <location>
        <begin position="76"/>
        <end position="87"/>
    </location>
</feature>
<reference evidence="2" key="1">
    <citation type="journal article" date="2023" name="Science">
        <title>Genome structures resolve the early diversification of teleost fishes.</title>
        <authorList>
            <person name="Parey E."/>
            <person name="Louis A."/>
            <person name="Montfort J."/>
            <person name="Bouchez O."/>
            <person name="Roques C."/>
            <person name="Iampietro C."/>
            <person name="Lluch J."/>
            <person name="Castinel A."/>
            <person name="Donnadieu C."/>
            <person name="Desvignes T."/>
            <person name="Floi Bucao C."/>
            <person name="Jouanno E."/>
            <person name="Wen M."/>
            <person name="Mejri S."/>
            <person name="Dirks R."/>
            <person name="Jansen H."/>
            <person name="Henkel C."/>
            <person name="Chen W.J."/>
            <person name="Zahm M."/>
            <person name="Cabau C."/>
            <person name="Klopp C."/>
            <person name="Thompson A.W."/>
            <person name="Robinson-Rechavi M."/>
            <person name="Braasch I."/>
            <person name="Lecointre G."/>
            <person name="Bobe J."/>
            <person name="Postlethwait J.H."/>
            <person name="Berthelot C."/>
            <person name="Roest Crollius H."/>
            <person name="Guiguen Y."/>
        </authorList>
    </citation>
    <scope>NUCLEOTIDE SEQUENCE</scope>
    <source>
        <strain evidence="2">NC1722</strain>
    </source>
</reference>
<dbReference type="Proteomes" id="UP001221898">
    <property type="component" value="Unassembled WGS sequence"/>
</dbReference>
<proteinExistence type="predicted"/>